<dbReference type="GO" id="GO:0003700">
    <property type="term" value="F:DNA-binding transcription factor activity"/>
    <property type="evidence" value="ECO:0007669"/>
    <property type="project" value="InterPro"/>
</dbReference>
<evidence type="ECO:0000256" key="4">
    <source>
        <dbReference type="ARBA" id="ARBA00022803"/>
    </source>
</evidence>
<dbReference type="InterPro" id="IPR011990">
    <property type="entry name" value="TPR-like_helical_dom_sf"/>
</dbReference>
<dbReference type="AlphaFoldDB" id="A0A1M6SC65"/>
<dbReference type="EMBL" id="FRAT01000002">
    <property type="protein sequence ID" value="SHK42266.1"/>
    <property type="molecule type" value="Genomic_DNA"/>
</dbReference>
<dbReference type="GO" id="GO:0005737">
    <property type="term" value="C:cytoplasm"/>
    <property type="evidence" value="ECO:0007669"/>
    <property type="project" value="UniProtKB-SubCell"/>
</dbReference>
<dbReference type="InterPro" id="IPR018060">
    <property type="entry name" value="HTH_AraC"/>
</dbReference>
<comment type="similarity">
    <text evidence="5">Belongs to the Rap family.</text>
</comment>
<dbReference type="GO" id="GO:0043565">
    <property type="term" value="F:sequence-specific DNA binding"/>
    <property type="evidence" value="ECO:0007669"/>
    <property type="project" value="InterPro"/>
</dbReference>
<evidence type="ECO:0000259" key="8">
    <source>
        <dbReference type="PROSITE" id="PS01124"/>
    </source>
</evidence>
<comment type="caution">
    <text evidence="10">The sequence shown here is derived from an EMBL/GenBank/DDBJ whole genome shotgun (WGS) entry which is preliminary data.</text>
</comment>
<dbReference type="STRING" id="1055723.SAMN05216293_1074"/>
<dbReference type="PANTHER" id="PTHR46630">
    <property type="entry name" value="TETRATRICOPEPTIDE REPEAT PROTEIN 29"/>
    <property type="match status" value="1"/>
</dbReference>
<protein>
    <submittedName>
        <fullName evidence="10">AraC-type DNA-binding protein</fullName>
    </submittedName>
</protein>
<keyword evidence="7" id="KW-0472">Membrane</keyword>
<keyword evidence="3" id="KW-0677">Repeat</keyword>
<dbReference type="EMBL" id="FOKU01000002">
    <property type="protein sequence ID" value="SFB79853.1"/>
    <property type="molecule type" value="Genomic_DNA"/>
</dbReference>
<gene>
    <name evidence="9" type="ORF">SAMN04487891_102395</name>
    <name evidence="10" type="ORF">SAMN05216293_1074</name>
</gene>
<dbReference type="SUPFAM" id="SSF48452">
    <property type="entry name" value="TPR-like"/>
    <property type="match status" value="1"/>
</dbReference>
<proteinExistence type="inferred from homology"/>
<dbReference type="Pfam" id="PF12833">
    <property type="entry name" value="HTH_18"/>
    <property type="match status" value="1"/>
</dbReference>
<reference evidence="10 11" key="1">
    <citation type="submission" date="2016-11" db="EMBL/GenBank/DDBJ databases">
        <authorList>
            <person name="Varghese N."/>
            <person name="Submissions S."/>
        </authorList>
    </citation>
    <scope>NUCLEOTIDE SEQUENCE [LARGE SCALE GENOMIC DNA]</scope>
    <source>
        <strain evidence="10 11">CGMCC 1.12174</strain>
        <strain evidence="9 12">DSM 26351</strain>
    </source>
</reference>
<evidence type="ECO:0000256" key="5">
    <source>
        <dbReference type="ARBA" id="ARBA00038253"/>
    </source>
</evidence>
<dbReference type="Gene3D" id="1.25.40.10">
    <property type="entry name" value="Tetratricopeptide repeat domain"/>
    <property type="match status" value="2"/>
</dbReference>
<comment type="subcellular location">
    <subcellularLocation>
        <location evidence="1">Cytoplasm</location>
    </subcellularLocation>
</comment>
<evidence type="ECO:0000313" key="10">
    <source>
        <dbReference type="EMBL" id="SHK42266.1"/>
    </source>
</evidence>
<evidence type="ECO:0000256" key="1">
    <source>
        <dbReference type="ARBA" id="ARBA00004496"/>
    </source>
</evidence>
<evidence type="ECO:0000256" key="7">
    <source>
        <dbReference type="SAM" id="Phobius"/>
    </source>
</evidence>
<dbReference type="SMART" id="SM00342">
    <property type="entry name" value="HTH_ARAC"/>
    <property type="match status" value="1"/>
</dbReference>
<dbReference type="Gene3D" id="1.10.10.60">
    <property type="entry name" value="Homeodomain-like"/>
    <property type="match status" value="2"/>
</dbReference>
<dbReference type="InterPro" id="IPR019734">
    <property type="entry name" value="TPR_rpt"/>
</dbReference>
<keyword evidence="10" id="KW-0238">DNA-binding</keyword>
<keyword evidence="2" id="KW-0963">Cytoplasm</keyword>
<evidence type="ECO:0000256" key="6">
    <source>
        <dbReference type="PROSITE-ProRule" id="PRU00339"/>
    </source>
</evidence>
<keyword evidence="12" id="KW-1185">Reference proteome</keyword>
<dbReference type="PROSITE" id="PS50005">
    <property type="entry name" value="TPR"/>
    <property type="match status" value="1"/>
</dbReference>
<keyword evidence="7" id="KW-0812">Transmembrane</keyword>
<name>A0A1M6SC65_9FLAO</name>
<evidence type="ECO:0000313" key="9">
    <source>
        <dbReference type="EMBL" id="SFB79853.1"/>
    </source>
</evidence>
<keyword evidence="4 6" id="KW-0802">TPR repeat</keyword>
<dbReference type="InterPro" id="IPR051476">
    <property type="entry name" value="Bac_ResReg_Asp_Phosphatase"/>
</dbReference>
<evidence type="ECO:0000313" key="11">
    <source>
        <dbReference type="Proteomes" id="UP000184031"/>
    </source>
</evidence>
<evidence type="ECO:0000256" key="3">
    <source>
        <dbReference type="ARBA" id="ARBA00022737"/>
    </source>
</evidence>
<feature type="repeat" description="TPR" evidence="6">
    <location>
        <begin position="109"/>
        <end position="142"/>
    </location>
</feature>
<accession>A0A1M6SC65</accession>
<dbReference type="PANTHER" id="PTHR46630:SF1">
    <property type="entry name" value="TETRATRICOPEPTIDE REPEAT PROTEIN 29"/>
    <property type="match status" value="1"/>
</dbReference>
<dbReference type="OrthoDB" id="5295174at2"/>
<organism evidence="10 11">
    <name type="scientific">Flagellimonas taeanensis</name>
    <dbReference type="NCBI Taxonomy" id="1005926"/>
    <lineage>
        <taxon>Bacteria</taxon>
        <taxon>Pseudomonadati</taxon>
        <taxon>Bacteroidota</taxon>
        <taxon>Flavobacteriia</taxon>
        <taxon>Flavobacteriales</taxon>
        <taxon>Flavobacteriaceae</taxon>
        <taxon>Flagellimonas</taxon>
    </lineage>
</organism>
<sequence length="561" mass="65804">MMNGSVVVFFFLVVYVGFPQETMRLTADTLQGESYGFLYDRIRGSDSDSVARTLYLRAYMTKARTENNWGRIVQAYKNYLHSSFGDAQLIYGDSMVQVAKRAEDPKLLGSAHLTLGGVYYNLKKYREALDHYLRADELITGTDDLYLKYKVKFNIALVKYNSEHYDEAISLLTECRDYFKTGNARGYLNTLHLLGRCYNRMGNFGFSSEMNILGIEEGRRLDNTSMEVYFIQSEGINHCLKFNYALAIQKLDSTLKVIRKEKNDFANEVLGEFYLGKSHWGLGKRDEAVAYFKKVDSTFRARNYIKHEFLEAYACLSRYYALENNLESQFLYLQRQLKAQEILHIQDKYLDNKVNEEYDMREVKREKERVESLLRTRDRWEILGGILLIFLCLLIGWLLYRDHRNKKVYRKRFEALMEGKGFQGHMVKRKPDPAQKPDISQEVIHKVLKQLEGFERKKGFLDNNLSLFKLAAIFEVNNRYLSRIILYQKGKGVVDYLNDLRVDYIFDLLKKDRRYRNYSYQALAKEAGFSGVKGFSNAFRSRVGMTPSFFIEEMKRKAHVE</sequence>
<feature type="domain" description="HTH araC/xylS-type" evidence="8">
    <location>
        <begin position="445"/>
        <end position="553"/>
    </location>
</feature>
<dbReference type="Proteomes" id="UP000184031">
    <property type="component" value="Unassembled WGS sequence"/>
</dbReference>
<evidence type="ECO:0000256" key="2">
    <source>
        <dbReference type="ARBA" id="ARBA00022490"/>
    </source>
</evidence>
<feature type="transmembrane region" description="Helical" evidence="7">
    <location>
        <begin position="382"/>
        <end position="400"/>
    </location>
</feature>
<dbReference type="Proteomes" id="UP000198940">
    <property type="component" value="Unassembled WGS sequence"/>
</dbReference>
<evidence type="ECO:0000313" key="12">
    <source>
        <dbReference type="Proteomes" id="UP000198940"/>
    </source>
</evidence>
<keyword evidence="7" id="KW-1133">Transmembrane helix</keyword>
<dbReference type="PROSITE" id="PS01124">
    <property type="entry name" value="HTH_ARAC_FAMILY_2"/>
    <property type="match status" value="1"/>
</dbReference>